<dbReference type="Proteomes" id="UP000031166">
    <property type="component" value="Unassembled WGS sequence"/>
</dbReference>
<evidence type="ECO:0000313" key="3">
    <source>
        <dbReference type="Proteomes" id="UP000031166"/>
    </source>
</evidence>
<accession>A0A0B4DLH4</accession>
<sequence length="306" mass="33326">MSEATFSLAYDGDAVRDGEMDLADLGPALIGLSRLLKAAGKATYGDEASVTVKAKATREGSFEVLLSLGVLGAHAVWEFWKQPDVQAAATLLGLLGFTAKDGAIQAIKAMRGSRPKVQSRLGDGALRIETLDGTILDLPEPVFKLALDPGVREALEKVFVEPLERDGIDTVKIGDGVTTRVVVDETDADWFRQLPDTSDDQFVSKFVKPFKIVSLHFTSGRKWRLHDGRATRQVLIEDADFNGRVDRNEERFAKGDLLICEVEEVSVRAGSSFTSHYVIKKVLEHRPAPIGQPELDIGPDSPAEPS</sequence>
<protein>
    <recommendedName>
        <fullName evidence="1">DUF7946 domain-containing protein</fullName>
    </recommendedName>
</protein>
<dbReference type="STRING" id="172043.RM53_15585"/>
<dbReference type="Pfam" id="PF25678">
    <property type="entry name" value="DUF7946"/>
    <property type="match status" value="1"/>
</dbReference>
<name>A0A0B4DLH4_9CAUL</name>
<comment type="caution">
    <text evidence="2">The sequence shown here is derived from an EMBL/GenBank/DDBJ whole genome shotgun (WGS) entry which is preliminary data.</text>
</comment>
<dbReference type="InterPro" id="IPR057706">
    <property type="entry name" value="DUF7946"/>
</dbReference>
<gene>
    <name evidence="2" type="ORF">RM53_15585</name>
</gene>
<dbReference type="EMBL" id="JWSY01000039">
    <property type="protein sequence ID" value="KIC55123.1"/>
    <property type="molecule type" value="Genomic_DNA"/>
</dbReference>
<reference evidence="2 3" key="1">
    <citation type="submission" date="2014-12" db="EMBL/GenBank/DDBJ databases">
        <title>Genome sequencing of Brevundimonas nasdae TPW30.</title>
        <authorList>
            <person name="Tan P.W."/>
            <person name="Chan K.-G."/>
        </authorList>
    </citation>
    <scope>NUCLEOTIDE SEQUENCE [LARGE SCALE GENOMIC DNA]</scope>
    <source>
        <strain evidence="2 3">TPW30</strain>
    </source>
</reference>
<organism evidence="2 3">
    <name type="scientific">Brevundimonas nasdae</name>
    <dbReference type="NCBI Taxonomy" id="172043"/>
    <lineage>
        <taxon>Bacteria</taxon>
        <taxon>Pseudomonadati</taxon>
        <taxon>Pseudomonadota</taxon>
        <taxon>Alphaproteobacteria</taxon>
        <taxon>Caulobacterales</taxon>
        <taxon>Caulobacteraceae</taxon>
        <taxon>Brevundimonas</taxon>
    </lineage>
</organism>
<feature type="domain" description="DUF7946" evidence="1">
    <location>
        <begin position="6"/>
        <end position="78"/>
    </location>
</feature>
<evidence type="ECO:0000259" key="1">
    <source>
        <dbReference type="Pfam" id="PF25678"/>
    </source>
</evidence>
<dbReference type="AlphaFoldDB" id="A0A0B4DLH4"/>
<dbReference type="RefSeq" id="WP_039248382.1">
    <property type="nucleotide sequence ID" value="NZ_JWSY01000039.1"/>
</dbReference>
<proteinExistence type="predicted"/>
<evidence type="ECO:0000313" key="2">
    <source>
        <dbReference type="EMBL" id="KIC55123.1"/>
    </source>
</evidence>